<organism evidence="2 3">
    <name type="scientific">Cellvibrio japonicus (strain Ueda107)</name>
    <name type="common">Pseudomonas fluorescens subsp. cellulosa</name>
    <dbReference type="NCBI Taxonomy" id="498211"/>
    <lineage>
        <taxon>Bacteria</taxon>
        <taxon>Pseudomonadati</taxon>
        <taxon>Pseudomonadota</taxon>
        <taxon>Gammaproteobacteria</taxon>
        <taxon>Cellvibrionales</taxon>
        <taxon>Cellvibrionaceae</taxon>
        <taxon>Cellvibrio</taxon>
    </lineage>
</organism>
<reference evidence="2 3" key="1">
    <citation type="journal article" date="2008" name="J. Bacteriol.">
        <title>Insights into plant cell wall degradation from the genome sequence of the soil bacterium Cellvibrio japonicus.</title>
        <authorList>
            <person name="Deboy R.T."/>
            <person name="Mongodin E.F."/>
            <person name="Fouts D.E."/>
            <person name="Tailford L.E."/>
            <person name="Khouri H."/>
            <person name="Emerson J.B."/>
            <person name="Mohamoud Y."/>
            <person name="Watkins K."/>
            <person name="Henrissat B."/>
            <person name="Gilbert H.J."/>
            <person name="Nelson K.E."/>
        </authorList>
    </citation>
    <scope>NUCLEOTIDE SEQUENCE [LARGE SCALE GENOMIC DNA]</scope>
    <source>
        <strain evidence="2 3">Ueda107</strain>
    </source>
</reference>
<dbReference type="KEGG" id="cja:CJA_0625"/>
<evidence type="ECO:0000313" key="2">
    <source>
        <dbReference type="EMBL" id="ACE84537.1"/>
    </source>
</evidence>
<feature type="region of interest" description="Disordered" evidence="1">
    <location>
        <begin position="1"/>
        <end position="36"/>
    </location>
</feature>
<sequence length="36" mass="3904">MLKRYKPAHANPGPNHRKTVSSAQSPAKKAKGVSFL</sequence>
<evidence type="ECO:0000256" key="1">
    <source>
        <dbReference type="SAM" id="MobiDB-lite"/>
    </source>
</evidence>
<dbReference type="EMBL" id="CP000934">
    <property type="protein sequence ID" value="ACE84537.1"/>
    <property type="molecule type" value="Genomic_DNA"/>
</dbReference>
<dbReference type="HOGENOM" id="CLU_3355248_0_0_6"/>
<dbReference type="STRING" id="498211.CJA_0625"/>
<name>B3PJL9_CELJU</name>
<protein>
    <submittedName>
        <fullName evidence="2">Uncharacterized protein</fullName>
    </submittedName>
</protein>
<gene>
    <name evidence="2" type="ordered locus">CJA_0625</name>
</gene>
<keyword evidence="3" id="KW-1185">Reference proteome</keyword>
<proteinExistence type="predicted"/>
<evidence type="ECO:0000313" key="3">
    <source>
        <dbReference type="Proteomes" id="UP000001036"/>
    </source>
</evidence>
<dbReference type="AlphaFoldDB" id="B3PJL9"/>
<accession>B3PJL9</accession>
<dbReference type="Proteomes" id="UP000001036">
    <property type="component" value="Chromosome"/>
</dbReference>